<protein>
    <submittedName>
        <fullName evidence="2">Uncharacterized protein</fullName>
    </submittedName>
</protein>
<evidence type="ECO:0000313" key="3">
    <source>
        <dbReference type="Proteomes" id="UP000256645"/>
    </source>
</evidence>
<dbReference type="AlphaFoldDB" id="A0A3D8S0J4"/>
<evidence type="ECO:0000256" key="1">
    <source>
        <dbReference type="SAM" id="MobiDB-lite"/>
    </source>
</evidence>
<evidence type="ECO:0000313" key="2">
    <source>
        <dbReference type="EMBL" id="RDW79614.1"/>
    </source>
</evidence>
<name>A0A3D8S0J4_9HELO</name>
<sequence length="159" mass="17742">MEEGWKKRGWDQHGRNFEKRPRVRLRTPHGPSGGQVPRPVASGRKKREKYAGQNLTSKEPPPPKVHSDMPSRAARASYLLGKGQDPHRVEGEGLGLGGGRRGRSSKQGKKQDMPCRKRARGLQLSSPSSSEGEEEQKGSDRFRREPVRDVELSSQPVSE</sequence>
<feature type="compositionally biased region" description="Basic and acidic residues" evidence="1">
    <location>
        <begin position="135"/>
        <end position="151"/>
    </location>
</feature>
<dbReference type="EMBL" id="PDLM01000004">
    <property type="protein sequence ID" value="RDW79614.1"/>
    <property type="molecule type" value="Genomic_DNA"/>
</dbReference>
<feature type="compositionally biased region" description="Basic and acidic residues" evidence="1">
    <location>
        <begin position="1"/>
        <end position="20"/>
    </location>
</feature>
<reference evidence="2 3" key="1">
    <citation type="journal article" date="2018" name="IMA Fungus">
        <title>IMA Genome-F 9: Draft genome sequence of Annulohypoxylon stygium, Aspergillus mulundensis, Berkeleyomyces basicola (syn. Thielaviopsis basicola), Ceratocystis smalleyi, two Cercospora beticola strains, Coleophoma cylindrospora, Fusarium fracticaudum, Phialophora cf. hyalina, and Morchella septimelata.</title>
        <authorList>
            <person name="Wingfield B.D."/>
            <person name="Bills G.F."/>
            <person name="Dong Y."/>
            <person name="Huang W."/>
            <person name="Nel W.J."/>
            <person name="Swalarsk-Parry B.S."/>
            <person name="Vaghefi N."/>
            <person name="Wilken P.M."/>
            <person name="An Z."/>
            <person name="de Beer Z.W."/>
            <person name="De Vos L."/>
            <person name="Chen L."/>
            <person name="Duong T.A."/>
            <person name="Gao Y."/>
            <person name="Hammerbacher A."/>
            <person name="Kikkert J.R."/>
            <person name="Li Y."/>
            <person name="Li H."/>
            <person name="Li K."/>
            <person name="Li Q."/>
            <person name="Liu X."/>
            <person name="Ma X."/>
            <person name="Naidoo K."/>
            <person name="Pethybridge S.J."/>
            <person name="Sun J."/>
            <person name="Steenkamp E.T."/>
            <person name="van der Nest M.A."/>
            <person name="van Wyk S."/>
            <person name="Wingfield M.J."/>
            <person name="Xiong C."/>
            <person name="Yue Q."/>
            <person name="Zhang X."/>
        </authorList>
    </citation>
    <scope>NUCLEOTIDE SEQUENCE [LARGE SCALE GENOMIC DNA]</scope>
    <source>
        <strain evidence="2 3">BP6252</strain>
    </source>
</reference>
<accession>A0A3D8S0J4</accession>
<proteinExistence type="predicted"/>
<feature type="region of interest" description="Disordered" evidence="1">
    <location>
        <begin position="1"/>
        <end position="159"/>
    </location>
</feature>
<comment type="caution">
    <text evidence="2">The sequence shown here is derived from an EMBL/GenBank/DDBJ whole genome shotgun (WGS) entry which is preliminary data.</text>
</comment>
<gene>
    <name evidence="2" type="ORF">BP6252_04252</name>
</gene>
<keyword evidence="3" id="KW-1185">Reference proteome</keyword>
<dbReference type="Proteomes" id="UP000256645">
    <property type="component" value="Unassembled WGS sequence"/>
</dbReference>
<organism evidence="2 3">
    <name type="scientific">Coleophoma cylindrospora</name>
    <dbReference type="NCBI Taxonomy" id="1849047"/>
    <lineage>
        <taxon>Eukaryota</taxon>
        <taxon>Fungi</taxon>
        <taxon>Dikarya</taxon>
        <taxon>Ascomycota</taxon>
        <taxon>Pezizomycotina</taxon>
        <taxon>Leotiomycetes</taxon>
        <taxon>Helotiales</taxon>
        <taxon>Dermateaceae</taxon>
        <taxon>Coleophoma</taxon>
    </lineage>
</organism>